<dbReference type="EMBL" id="WMET01000039">
    <property type="protein sequence ID" value="MYL22096.1"/>
    <property type="molecule type" value="Genomic_DNA"/>
</dbReference>
<comment type="function">
    <text evidence="1 6">Required for the transposition of the insertion element.</text>
</comment>
<dbReference type="AlphaFoldDB" id="A0A845DXI7"/>
<keyword evidence="3 6" id="KW-0815">Transposition</keyword>
<keyword evidence="4 6" id="KW-0238">DNA-binding</keyword>
<name>A0A845DXI7_9BACI</name>
<accession>A0A845DXI7</accession>
<reference evidence="7 8" key="1">
    <citation type="submission" date="2019-11" db="EMBL/GenBank/DDBJ databases">
        <title>Genome sequences of 17 halophilic strains isolated from different environments.</title>
        <authorList>
            <person name="Furrow R.E."/>
        </authorList>
    </citation>
    <scope>NUCLEOTIDE SEQUENCE [LARGE SCALE GENOMIC DNA]</scope>
    <source>
        <strain evidence="7 8">22511_23_Filter</strain>
    </source>
</reference>
<evidence type="ECO:0000256" key="2">
    <source>
        <dbReference type="ARBA" id="ARBA00010961"/>
    </source>
</evidence>
<evidence type="ECO:0000256" key="1">
    <source>
        <dbReference type="ARBA" id="ARBA00002190"/>
    </source>
</evidence>
<feature type="non-terminal residue" evidence="7">
    <location>
        <position position="1"/>
    </location>
</feature>
<protein>
    <recommendedName>
        <fullName evidence="6">Mutator family transposase</fullName>
    </recommendedName>
</protein>
<dbReference type="Pfam" id="PF00872">
    <property type="entry name" value="Transposase_mut"/>
    <property type="match status" value="1"/>
</dbReference>
<sequence length="236" mass="26853">VRMDDSLCLLVIIGVTEHGRKELVAVEDGRRESEASWVELLTGLRERGLTNAPKLAIGDGAMGFWAALSKLYPETDHQRCWVHKTANVLNKLPKSVQRKVKADLHEIWMAETRADAHKAFDRTVKRFDAKYPNAMACLVKDREALLAFYDYPAEHWLHIRTTNPIESTFATFRLRSKRSRNCGSRATTLAMVFKLLQSAQKRWKRIAGFNKLELVVNNVKFQDGEPLTDQSDSNAA</sequence>
<evidence type="ECO:0000313" key="8">
    <source>
        <dbReference type="Proteomes" id="UP000460949"/>
    </source>
</evidence>
<proteinExistence type="inferred from homology"/>
<keyword evidence="5 6" id="KW-0233">DNA recombination</keyword>
<evidence type="ECO:0000256" key="5">
    <source>
        <dbReference type="ARBA" id="ARBA00023172"/>
    </source>
</evidence>
<evidence type="ECO:0000256" key="6">
    <source>
        <dbReference type="RuleBase" id="RU365089"/>
    </source>
</evidence>
<dbReference type="Proteomes" id="UP000460949">
    <property type="component" value="Unassembled WGS sequence"/>
</dbReference>
<dbReference type="GO" id="GO:0006313">
    <property type="term" value="P:DNA transposition"/>
    <property type="evidence" value="ECO:0007669"/>
    <property type="project" value="UniProtKB-UniRule"/>
</dbReference>
<dbReference type="GO" id="GO:0004803">
    <property type="term" value="F:transposase activity"/>
    <property type="evidence" value="ECO:0007669"/>
    <property type="project" value="UniProtKB-UniRule"/>
</dbReference>
<evidence type="ECO:0000313" key="7">
    <source>
        <dbReference type="EMBL" id="MYL22096.1"/>
    </source>
</evidence>
<comment type="caution">
    <text evidence="7">The sequence shown here is derived from an EMBL/GenBank/DDBJ whole genome shotgun (WGS) entry which is preliminary data.</text>
</comment>
<comment type="similarity">
    <text evidence="2 6">Belongs to the transposase mutator family.</text>
</comment>
<gene>
    <name evidence="7" type="ORF">GLW04_19735</name>
</gene>
<evidence type="ECO:0000256" key="4">
    <source>
        <dbReference type="ARBA" id="ARBA00023125"/>
    </source>
</evidence>
<dbReference type="GO" id="GO:0003677">
    <property type="term" value="F:DNA binding"/>
    <property type="evidence" value="ECO:0007669"/>
    <property type="project" value="UniProtKB-UniRule"/>
</dbReference>
<dbReference type="NCBIfam" id="NF033543">
    <property type="entry name" value="transpos_IS256"/>
    <property type="match status" value="1"/>
</dbReference>
<dbReference type="PANTHER" id="PTHR33217">
    <property type="entry name" value="TRANSPOSASE FOR INSERTION SEQUENCE ELEMENT IS1081"/>
    <property type="match status" value="1"/>
</dbReference>
<keyword evidence="6" id="KW-0814">Transposable element</keyword>
<evidence type="ECO:0000256" key="3">
    <source>
        <dbReference type="ARBA" id="ARBA00022578"/>
    </source>
</evidence>
<organism evidence="7 8">
    <name type="scientific">Halobacillus litoralis</name>
    <dbReference type="NCBI Taxonomy" id="45668"/>
    <lineage>
        <taxon>Bacteria</taxon>
        <taxon>Bacillati</taxon>
        <taxon>Bacillota</taxon>
        <taxon>Bacilli</taxon>
        <taxon>Bacillales</taxon>
        <taxon>Bacillaceae</taxon>
        <taxon>Halobacillus</taxon>
    </lineage>
</organism>
<dbReference type="PANTHER" id="PTHR33217:SF9">
    <property type="entry name" value="MUTATOR FAMILY TRANSPOSASE"/>
    <property type="match status" value="1"/>
</dbReference>
<dbReference type="InterPro" id="IPR001207">
    <property type="entry name" value="Transposase_mutator"/>
</dbReference>